<feature type="domain" description="Thioredoxin-like fold" evidence="1">
    <location>
        <begin position="26"/>
        <end position="109"/>
    </location>
</feature>
<dbReference type="InterPro" id="IPR050931">
    <property type="entry name" value="Mito_Protein_Transport_Metaxin"/>
</dbReference>
<dbReference type="InterPro" id="IPR012336">
    <property type="entry name" value="Thioredoxin-like_fold"/>
</dbReference>
<comment type="caution">
    <text evidence="2">The sequence shown here is derived from an EMBL/GenBank/DDBJ whole genome shotgun (WGS) entry which is preliminary data.</text>
</comment>
<organism evidence="2 3">
    <name type="scientific">Penicillium hetheringtonii</name>
    <dbReference type="NCBI Taxonomy" id="911720"/>
    <lineage>
        <taxon>Eukaryota</taxon>
        <taxon>Fungi</taxon>
        <taxon>Dikarya</taxon>
        <taxon>Ascomycota</taxon>
        <taxon>Pezizomycotina</taxon>
        <taxon>Eurotiomycetes</taxon>
        <taxon>Eurotiomycetidae</taxon>
        <taxon>Eurotiales</taxon>
        <taxon>Aspergillaceae</taxon>
        <taxon>Penicillium</taxon>
    </lineage>
</organism>
<dbReference type="Proteomes" id="UP001216150">
    <property type="component" value="Unassembled WGS sequence"/>
</dbReference>
<dbReference type="PANTHER" id="PTHR12289:SF41">
    <property type="entry name" value="FAILED AXON CONNECTIONS-RELATED"/>
    <property type="match status" value="1"/>
</dbReference>
<evidence type="ECO:0000259" key="1">
    <source>
        <dbReference type="Pfam" id="PF17172"/>
    </source>
</evidence>
<reference evidence="2 3" key="1">
    <citation type="journal article" date="2023" name="IMA Fungus">
        <title>Comparative genomic study of the Penicillium genus elucidates a diverse pangenome and 15 lateral gene transfer events.</title>
        <authorList>
            <person name="Petersen C."/>
            <person name="Sorensen T."/>
            <person name="Nielsen M.R."/>
            <person name="Sondergaard T.E."/>
            <person name="Sorensen J.L."/>
            <person name="Fitzpatrick D.A."/>
            <person name="Frisvad J.C."/>
            <person name="Nielsen K.L."/>
        </authorList>
    </citation>
    <scope>NUCLEOTIDE SEQUENCE [LARGE SCALE GENOMIC DNA]</scope>
    <source>
        <strain evidence="2 3">IBT 29057</strain>
    </source>
</reference>
<evidence type="ECO:0000313" key="3">
    <source>
        <dbReference type="Proteomes" id="UP001216150"/>
    </source>
</evidence>
<dbReference type="EMBL" id="JAQJAC010000002">
    <property type="protein sequence ID" value="KAJ5596935.1"/>
    <property type="molecule type" value="Genomic_DNA"/>
</dbReference>
<dbReference type="AlphaFoldDB" id="A0AAD6GZJ6"/>
<keyword evidence="3" id="KW-1185">Reference proteome</keyword>
<accession>A0AAD6GZJ6</accession>
<dbReference type="GO" id="GO:0005737">
    <property type="term" value="C:cytoplasm"/>
    <property type="evidence" value="ECO:0007669"/>
    <property type="project" value="TreeGrafter"/>
</dbReference>
<sequence>MSTMDTPSNITIFRGFPEKGCYTWSPFVTKLEARLRFGGISYNVESGSPMKLQSLADSDLIVRSFIVSGHLEDLNASISPVQKAQDLSIKALLENRLYFLQGYERWIENYYTMRAKILGGMSWPLQVVVGNIIYNINVRTMQGQGTGTFFPEEIAAFRAEIWESLNAILSASYTQHRDSEGPFWRWGEDAPTETDGVVFGFIISGLICSAGPTTTLRTMEPFLHHARLGWLSRHADLAGGGCHS</sequence>
<name>A0AAD6GZJ6_9EURO</name>
<proteinExistence type="predicted"/>
<evidence type="ECO:0000313" key="2">
    <source>
        <dbReference type="EMBL" id="KAJ5596935.1"/>
    </source>
</evidence>
<gene>
    <name evidence="2" type="ORF">N7450_003393</name>
</gene>
<protein>
    <recommendedName>
        <fullName evidence="1">Thioredoxin-like fold domain-containing protein</fullName>
    </recommendedName>
</protein>
<dbReference type="Pfam" id="PF17172">
    <property type="entry name" value="GST_N_4"/>
    <property type="match status" value="1"/>
</dbReference>
<dbReference type="PANTHER" id="PTHR12289">
    <property type="entry name" value="METAXIN RELATED"/>
    <property type="match status" value="1"/>
</dbReference>